<keyword evidence="9 12" id="KW-1133">Transmembrane helix</keyword>
<protein>
    <recommendedName>
        <fullName evidence="12">Protease HtpX homolog</fullName>
        <ecNumber evidence="12">3.4.24.-</ecNumber>
    </recommendedName>
</protein>
<accession>A0A7G9GYZ6</accession>
<reference evidence="14 15" key="1">
    <citation type="submission" date="2020-08" db="EMBL/GenBank/DDBJ databases">
        <authorList>
            <person name="Liu C."/>
            <person name="Sun Q."/>
        </authorList>
    </citation>
    <scope>NUCLEOTIDE SEQUENCE [LARGE SCALE GENOMIC DNA]</scope>
    <source>
        <strain evidence="14 15">NSJ-57</strain>
    </source>
</reference>
<comment type="similarity">
    <text evidence="2 12">Belongs to the peptidase M48B family.</text>
</comment>
<evidence type="ECO:0000313" key="15">
    <source>
        <dbReference type="Proteomes" id="UP000515913"/>
    </source>
</evidence>
<keyword evidence="7 12" id="KW-0378">Hydrolase</keyword>
<dbReference type="GO" id="GO:0006508">
    <property type="term" value="P:proteolysis"/>
    <property type="evidence" value="ECO:0007669"/>
    <property type="project" value="UniProtKB-KW"/>
</dbReference>
<dbReference type="InterPro" id="IPR022919">
    <property type="entry name" value="Pept_M48_protease_HtpX"/>
</dbReference>
<evidence type="ECO:0000313" key="14">
    <source>
        <dbReference type="EMBL" id="QNM16028.1"/>
    </source>
</evidence>
<evidence type="ECO:0000256" key="11">
    <source>
        <dbReference type="ARBA" id="ARBA00023136"/>
    </source>
</evidence>
<feature type="binding site" evidence="12">
    <location>
        <position position="132"/>
    </location>
    <ligand>
        <name>Zn(2+)</name>
        <dbReference type="ChEBI" id="CHEBI:29105"/>
        <note>catalytic</note>
    </ligand>
</feature>
<comment type="cofactor">
    <cofactor evidence="12">
        <name>Zn(2+)</name>
        <dbReference type="ChEBI" id="CHEBI:29105"/>
    </cofactor>
    <text evidence="12">Binds 1 zinc ion per subunit.</text>
</comment>
<feature type="transmembrane region" description="Helical" evidence="12">
    <location>
        <begin position="178"/>
        <end position="199"/>
    </location>
</feature>
<keyword evidence="11 12" id="KW-0472">Membrane</keyword>
<organism evidence="14 15">
    <name type="scientific">Fusobacterium hominis</name>
    <dbReference type="NCBI Taxonomy" id="2764326"/>
    <lineage>
        <taxon>Bacteria</taxon>
        <taxon>Fusobacteriati</taxon>
        <taxon>Fusobacteriota</taxon>
        <taxon>Fusobacteriia</taxon>
        <taxon>Fusobacteriales</taxon>
        <taxon>Fusobacteriaceae</taxon>
        <taxon>Fusobacterium</taxon>
    </lineage>
</organism>
<sequence>MNTLKTFFLMAIMTFILMFIGNLIAGQNGTIVALIIAGAMNFISYWWSDKIVLSMYGAQPVDSNSHLYHIVENLAKRANLPMPKVYIINEQQPNAFATGRNPQHAAVAVTRGLMDIVDDNELSGVLGHELGHVQHRDILISTVAATMAGAISFLANMAKWSAIFGGNRRDDDNGGGNPIALLGVAIFAPLAALLVQMAISRTREYKADRFGATVSGNPEYLANALRKLDMYSRRIPMSNAVPATENMFIVSPLAGSKMANLFSTHPSTEDRIRKLEEMKYER</sequence>
<name>A0A7G9GYZ6_9FUSO</name>
<evidence type="ECO:0000256" key="12">
    <source>
        <dbReference type="HAMAP-Rule" id="MF_00188"/>
    </source>
</evidence>
<dbReference type="RefSeq" id="WP_176837536.1">
    <property type="nucleotide sequence ID" value="NZ_CP060637.1"/>
</dbReference>
<dbReference type="Proteomes" id="UP000515913">
    <property type="component" value="Chromosome"/>
</dbReference>
<evidence type="ECO:0000259" key="13">
    <source>
        <dbReference type="Pfam" id="PF01435"/>
    </source>
</evidence>
<evidence type="ECO:0000256" key="1">
    <source>
        <dbReference type="ARBA" id="ARBA00004651"/>
    </source>
</evidence>
<feature type="domain" description="Peptidase M48" evidence="13">
    <location>
        <begin position="64"/>
        <end position="278"/>
    </location>
</feature>
<dbReference type="PANTHER" id="PTHR43221">
    <property type="entry name" value="PROTEASE HTPX"/>
    <property type="match status" value="1"/>
</dbReference>
<keyword evidence="3 12" id="KW-1003">Cell membrane</keyword>
<dbReference type="PANTHER" id="PTHR43221:SF1">
    <property type="entry name" value="PROTEASE HTPX"/>
    <property type="match status" value="1"/>
</dbReference>
<proteinExistence type="inferred from homology"/>
<feature type="binding site" evidence="12">
    <location>
        <position position="204"/>
    </location>
    <ligand>
        <name>Zn(2+)</name>
        <dbReference type="ChEBI" id="CHEBI:29105"/>
        <note>catalytic</note>
    </ligand>
</feature>
<comment type="subcellular location">
    <subcellularLocation>
        <location evidence="1 12">Cell membrane</location>
        <topology evidence="1 12">Multi-pass membrane protein</topology>
    </subcellularLocation>
</comment>
<dbReference type="Pfam" id="PF01435">
    <property type="entry name" value="Peptidase_M48"/>
    <property type="match status" value="1"/>
</dbReference>
<keyword evidence="4 12" id="KW-0645">Protease</keyword>
<dbReference type="KEGG" id="fho:H9Q81_04165"/>
<dbReference type="CDD" id="cd07336">
    <property type="entry name" value="M48B_HtpX_like"/>
    <property type="match status" value="1"/>
</dbReference>
<feature type="transmembrane region" description="Helical" evidence="12">
    <location>
        <begin position="138"/>
        <end position="158"/>
    </location>
</feature>
<dbReference type="Gene3D" id="3.30.2010.10">
    <property type="entry name" value="Metalloproteases ('zincins'), catalytic domain"/>
    <property type="match status" value="1"/>
</dbReference>
<dbReference type="InterPro" id="IPR001915">
    <property type="entry name" value="Peptidase_M48"/>
</dbReference>
<keyword evidence="6 12" id="KW-0479">Metal-binding</keyword>
<dbReference type="EMBL" id="CP060637">
    <property type="protein sequence ID" value="QNM16028.1"/>
    <property type="molecule type" value="Genomic_DNA"/>
</dbReference>
<dbReference type="GO" id="GO:0005886">
    <property type="term" value="C:plasma membrane"/>
    <property type="evidence" value="ECO:0007669"/>
    <property type="project" value="UniProtKB-SubCell"/>
</dbReference>
<dbReference type="NCBIfam" id="NF002826">
    <property type="entry name" value="PRK03001.1"/>
    <property type="match status" value="1"/>
</dbReference>
<gene>
    <name evidence="12 14" type="primary">htpX</name>
    <name evidence="14" type="ORF">H9Q81_04165</name>
</gene>
<evidence type="ECO:0000256" key="10">
    <source>
        <dbReference type="ARBA" id="ARBA00023049"/>
    </source>
</evidence>
<dbReference type="HAMAP" id="MF_00188">
    <property type="entry name" value="Pept_M48_protease_HtpX"/>
    <property type="match status" value="1"/>
</dbReference>
<dbReference type="GO" id="GO:0008270">
    <property type="term" value="F:zinc ion binding"/>
    <property type="evidence" value="ECO:0007669"/>
    <property type="project" value="UniProtKB-UniRule"/>
</dbReference>
<dbReference type="GO" id="GO:0004222">
    <property type="term" value="F:metalloendopeptidase activity"/>
    <property type="evidence" value="ECO:0007669"/>
    <property type="project" value="UniProtKB-UniRule"/>
</dbReference>
<evidence type="ECO:0000256" key="3">
    <source>
        <dbReference type="ARBA" id="ARBA00022475"/>
    </source>
</evidence>
<evidence type="ECO:0000256" key="7">
    <source>
        <dbReference type="ARBA" id="ARBA00022801"/>
    </source>
</evidence>
<evidence type="ECO:0000256" key="9">
    <source>
        <dbReference type="ARBA" id="ARBA00022989"/>
    </source>
</evidence>
<keyword evidence="10 12" id="KW-0482">Metalloprotease</keyword>
<evidence type="ECO:0000256" key="8">
    <source>
        <dbReference type="ARBA" id="ARBA00022833"/>
    </source>
</evidence>
<keyword evidence="8 12" id="KW-0862">Zinc</keyword>
<feature type="active site" evidence="12">
    <location>
        <position position="129"/>
    </location>
</feature>
<feature type="transmembrane region" description="Helical" evidence="12">
    <location>
        <begin position="7"/>
        <end position="25"/>
    </location>
</feature>
<evidence type="ECO:0000256" key="2">
    <source>
        <dbReference type="ARBA" id="ARBA00009779"/>
    </source>
</evidence>
<keyword evidence="15" id="KW-1185">Reference proteome</keyword>
<keyword evidence="5 12" id="KW-0812">Transmembrane</keyword>
<dbReference type="InterPro" id="IPR050083">
    <property type="entry name" value="HtpX_protease"/>
</dbReference>
<feature type="transmembrane region" description="Helical" evidence="12">
    <location>
        <begin position="31"/>
        <end position="48"/>
    </location>
</feature>
<dbReference type="AlphaFoldDB" id="A0A7G9GYZ6"/>
<feature type="binding site" evidence="12">
    <location>
        <position position="128"/>
    </location>
    <ligand>
        <name>Zn(2+)</name>
        <dbReference type="ChEBI" id="CHEBI:29105"/>
        <note>catalytic</note>
    </ligand>
</feature>
<evidence type="ECO:0000256" key="5">
    <source>
        <dbReference type="ARBA" id="ARBA00022692"/>
    </source>
</evidence>
<evidence type="ECO:0000256" key="6">
    <source>
        <dbReference type="ARBA" id="ARBA00022723"/>
    </source>
</evidence>
<evidence type="ECO:0000256" key="4">
    <source>
        <dbReference type="ARBA" id="ARBA00022670"/>
    </source>
</evidence>
<dbReference type="EC" id="3.4.24.-" evidence="12"/>